<feature type="compositionally biased region" description="Low complexity" evidence="6">
    <location>
        <begin position="214"/>
        <end position="233"/>
    </location>
</feature>
<feature type="compositionally biased region" description="Low complexity" evidence="6">
    <location>
        <begin position="186"/>
        <end position="201"/>
    </location>
</feature>
<dbReference type="Gene3D" id="3.40.50.300">
    <property type="entry name" value="P-loop containing nucleotide triphosphate hydrolases"/>
    <property type="match status" value="1"/>
</dbReference>
<dbReference type="Gene3D" id="3.40.50.150">
    <property type="entry name" value="Vaccinia Virus protein VP39"/>
    <property type="match status" value="1"/>
</dbReference>
<comment type="caution">
    <text evidence="8">The sequence shown here is derived from an EMBL/GenBank/DDBJ whole genome shotgun (WGS) entry which is preliminary data.</text>
</comment>
<keyword evidence="9" id="KW-1185">Reference proteome</keyword>
<dbReference type="InterPro" id="IPR001525">
    <property type="entry name" value="C5_MeTfrase"/>
</dbReference>
<dbReference type="SMART" id="SM00487">
    <property type="entry name" value="DEXDc"/>
    <property type="match status" value="1"/>
</dbReference>
<evidence type="ECO:0000313" key="8">
    <source>
        <dbReference type="EMBL" id="KAL2843217.1"/>
    </source>
</evidence>
<feature type="compositionally biased region" description="Polar residues" evidence="6">
    <location>
        <begin position="1657"/>
        <end position="1669"/>
    </location>
</feature>
<evidence type="ECO:0000256" key="2">
    <source>
        <dbReference type="ARBA" id="ARBA00022679"/>
    </source>
</evidence>
<dbReference type="Proteomes" id="UP001610444">
    <property type="component" value="Unassembled WGS sequence"/>
</dbReference>
<dbReference type="CDD" id="cd18793">
    <property type="entry name" value="SF2_C_SNF"/>
    <property type="match status" value="1"/>
</dbReference>
<keyword evidence="3" id="KW-0547">Nucleotide-binding</keyword>
<dbReference type="RefSeq" id="XP_070895490.1">
    <property type="nucleotide sequence ID" value="XM_071046574.1"/>
</dbReference>
<feature type="compositionally biased region" description="Acidic residues" evidence="6">
    <location>
        <begin position="1578"/>
        <end position="1592"/>
    </location>
</feature>
<feature type="domain" description="Helicase C-terminal" evidence="7">
    <location>
        <begin position="2151"/>
        <end position="2315"/>
    </location>
</feature>
<evidence type="ECO:0000256" key="6">
    <source>
        <dbReference type="SAM" id="MobiDB-lite"/>
    </source>
</evidence>
<feature type="region of interest" description="Disordered" evidence="6">
    <location>
        <begin position="1996"/>
        <end position="2020"/>
    </location>
</feature>
<dbReference type="PANTHER" id="PTHR45626:SF26">
    <property type="entry name" value="FAMILY HELICASE, PUTATIVE (AFU_ORTHOLOGUE AFUA_2G09120)-RELATED"/>
    <property type="match status" value="1"/>
</dbReference>
<feature type="compositionally biased region" description="Low complexity" evidence="6">
    <location>
        <begin position="145"/>
        <end position="160"/>
    </location>
</feature>
<evidence type="ECO:0000256" key="5">
    <source>
        <dbReference type="ARBA" id="ARBA00022840"/>
    </source>
</evidence>
<feature type="region of interest" description="Disordered" evidence="6">
    <location>
        <begin position="1557"/>
        <end position="1671"/>
    </location>
</feature>
<dbReference type="Pfam" id="PF00145">
    <property type="entry name" value="DNA_methylase"/>
    <property type="match status" value="1"/>
</dbReference>
<reference evidence="8 9" key="1">
    <citation type="submission" date="2024-07" db="EMBL/GenBank/DDBJ databases">
        <title>Section-level genome sequencing and comparative genomics of Aspergillus sections Usti and Cavernicolus.</title>
        <authorList>
            <consortium name="Lawrence Berkeley National Laboratory"/>
            <person name="Nybo J.L."/>
            <person name="Vesth T.C."/>
            <person name="Theobald S."/>
            <person name="Frisvad J.C."/>
            <person name="Larsen T.O."/>
            <person name="Kjaerboelling I."/>
            <person name="Rothschild-Mancinelli K."/>
            <person name="Lyhne E.K."/>
            <person name="Kogle M.E."/>
            <person name="Barry K."/>
            <person name="Clum A."/>
            <person name="Na H."/>
            <person name="Ledsgaard L."/>
            <person name="Lin J."/>
            <person name="Lipzen A."/>
            <person name="Kuo A."/>
            <person name="Riley R."/>
            <person name="Mondo S."/>
            <person name="LaButti K."/>
            <person name="Haridas S."/>
            <person name="Pangalinan J."/>
            <person name="Salamov A.A."/>
            <person name="Simmons B.A."/>
            <person name="Magnuson J.K."/>
            <person name="Chen J."/>
            <person name="Drula E."/>
            <person name="Henrissat B."/>
            <person name="Wiebenga A."/>
            <person name="Lubbers R.J."/>
            <person name="Gomes A.C."/>
            <person name="Macurrencykelacurrency M.R."/>
            <person name="Stajich J."/>
            <person name="Grigoriev I.V."/>
            <person name="Mortensen U.H."/>
            <person name="De vries R.P."/>
            <person name="Baker S.E."/>
            <person name="Andersen M.R."/>
        </authorList>
    </citation>
    <scope>NUCLEOTIDE SEQUENCE [LARGE SCALE GENOMIC DNA]</scope>
    <source>
        <strain evidence="8 9">CBS 756.74</strain>
    </source>
</reference>
<dbReference type="PANTHER" id="PTHR45626">
    <property type="entry name" value="TRANSCRIPTION TERMINATION FACTOR 2-RELATED"/>
    <property type="match status" value="1"/>
</dbReference>
<evidence type="ECO:0000256" key="1">
    <source>
        <dbReference type="ARBA" id="ARBA00022603"/>
    </source>
</evidence>
<feature type="region of interest" description="Disordered" evidence="6">
    <location>
        <begin position="83"/>
        <end position="233"/>
    </location>
</feature>
<dbReference type="GeneID" id="98161738"/>
<keyword evidence="4" id="KW-0378">Hydrolase</keyword>
<evidence type="ECO:0000259" key="7">
    <source>
        <dbReference type="PROSITE" id="PS51194"/>
    </source>
</evidence>
<dbReference type="InterPro" id="IPR000330">
    <property type="entry name" value="SNF2_N"/>
</dbReference>
<keyword evidence="5" id="KW-0067">ATP-binding</keyword>
<sequence>MPPKRKRPPSLPLRTLASTRSRRSITLRQNASPVATPDRNNAQSETKAVVFKAEERAKDGEDLPGVEVRPRCIVTLRLTRSRAAASATVPLDSAVHGTSDGKGDESDDEPSRPAKRSRRSLAAVEVQIQTRVEAETGAERETQKDASVTDITTDTSSVDDAYSERGSIRTAQSSPMPVTQARPRARSIPRASRSRPATARSNYRPRGRPRTQRTCTSTAMASTTSSNSTLTANSNVTDSAIDLDVPEIARSQPYSGPMRARTQLALSLPPMYKLSDIYKSLADKAIDLGLDEVLEYLGERPLRVVTVCSGTEAPLLALEMVKDNLRKHSNKNLNFKHLFSAEIVPFKQAYIERNFHPPLLFRDVAELKDRVAQTAYGATEKIPKNADILIAGFACVDFSVLNNHRKTLDEKGESGGTFWGIVRYAMTYRPRLVILENVKSAPWEKIAKHWNEIDYFAIRADVDTKAYYLPQTRERVYMFCVDKRRMDGNGLSEEDMRTWTEVLAKFKRPASSPAGMFLMDVDDRRLEQIERDMAMKIASSASSARATVNWAKYQVRHQNYRLSQGLGHRRPVSKSQDDGTCRMPDFAWQTWVKSLPERVWDTIDVNFLRKLAEGCDMNYKERCLELSQGIDREIDSRAYGIVGCITPCGIPYMTTRGGPLCGLESLGLQGLPLDRLLLTQETQRELQDLAGNAMSSPVVGAAILSALIVGHKVLKKGNVSQAANPRALKHKIITPQENTMIPSSMLLDSSTAVDLPNLRARAASSARYCMCERQSSTRAVILKCTLCSHTACSECSGNPTHAYERWTDLERSAPFDFISELRSILPARLLVHNLSREEWKAPELDHPGIPHIWDDFWDALLRVPGDELRFLDVKRGEVWTAVYGGKYSFLNLVIGRDDIVWQLFAKPHESYPAVSLIREILSKPIARMKVPQVGSLLEGTWEICSPISTPTPFAISGSGDRVPSYEARCGLELGGFQDSKVWTHITVQGPLESIKYLELDIRGTYELLQDCGTANACLHKRPAASGQPAMYLFLDPTKLGEPKLDAFVFSLEHRRNQGYGSRSTIAEITHTWRSSNVSERSIIVKVYHRKWLPVEDATLRCYGGDVDEPIRCYNLDPDASFCINKDKCHDTNITLMSFEAPVGVIDTPPDSAEWTVTDPTDASGLLRDHAWLLQKAAAHSWFGDWKQVAQDELKLEQCYSCVPEKPKIIWGRNRRGWLRAYEDPYGAARYERQVKLRPPPFLICRRTGEQRLGDFRITLNIQTLLHQAISKLVNSCVDSCSLHWRLVPNSYDTRNMVFPKFVLRSNKQDLSSSQPPRFLLELRPEQLRSLSWMANQEADDIEPFTEEEIEEALLPTLMWRAEGRVAASKTVRGGILADDVGYGKTAIVLGLIDLQYGKIKFNAAVSLNGEGFIPSDATLIVVPSIMLQQWQSEIAKFLGDKYRVLVFPSAAALAKTTIADIRDSDIILVSWSVFNTPAYYQRMQKFCGASRVPSKPGRHFDDWFLNTHQLMKDQVQILAEQGPAAFLNSLRAARDKVKPVEEDCIYVPSRRLRGKQYELAQGDKNKEASTGVSYADVSSDDENSEMSDEDDPNSLADRVHKNLELAPPKSFGIKQEEVEEGLDAYSTDEDTECDTISSERCRPRTQQKGNSRKRKSGQATPGSKCQSTWNDRKQFSIDKNAESQHWETLTAAFFHAFEFNRLVVDEFTYANTDRLSQLLSLRAHSKWVLSGTPPLNDFADVNTIAPFLGVHLGVDDDGDIHSQNRRLKSLHRQRSEAETFQSFQSTQSEAWHRRRHEVAQIFLDRFARRNVAEIDEIPSTEHIILVEQSPAEKVVYLELYKQLMTYNRQLRRSGGRGRFGSDQADRLDEIIESSSTAEEALLKRCTSLALQGRWNGDGQPEAATCQSLINVRLEQLVKLKDEFKDMVKLAAWVYNACDVKYEKFHKFIESVVRHDFGDMLVTEEAYPLIKDAIFKSHRDDWKLFFASLHGHANVEIEGDDAEETSSNQAKRKSKDTLPLPMKPTRVGEFEPMLREVTTTIRNLIVEWVLRERALRFLGTALQVQTGSQKIFPCHRCLGRPESLAKMNILGSCGHALCSNCTPITIEKEECAVIGCRGSGKKFNVINAMTFSPNDLGGDRNMDQSSRYGGTKLDALVDIIQNRVPVDERVLLFIQFPDLMQIASKALDLARIKHITIFSTGRQLTQKIEQFQKTSFGENKVLLLNLGSEMAAGLNLQCANHIIFLSPLLTQTQYDYESSMIQAIGRCRRYGQTRHVQVYHLLAKMTIDVNIFQDRRDKVVVERGGEAVLVSAEEASKSEAISCQGPELVVDNAF</sequence>
<dbReference type="InterPro" id="IPR038718">
    <property type="entry name" value="SNF2-like_sf"/>
</dbReference>
<dbReference type="Pfam" id="PF00271">
    <property type="entry name" value="Helicase_C"/>
    <property type="match status" value="1"/>
</dbReference>
<evidence type="ECO:0000256" key="3">
    <source>
        <dbReference type="ARBA" id="ARBA00022741"/>
    </source>
</evidence>
<protein>
    <recommendedName>
        <fullName evidence="7">Helicase C-terminal domain-containing protein</fullName>
    </recommendedName>
</protein>
<name>A0ABR4JT54_9EURO</name>
<evidence type="ECO:0000256" key="4">
    <source>
        <dbReference type="ARBA" id="ARBA00022801"/>
    </source>
</evidence>
<feature type="compositionally biased region" description="Basic and acidic residues" evidence="6">
    <location>
        <begin position="99"/>
        <end position="112"/>
    </location>
</feature>
<dbReference type="SUPFAM" id="SSF52540">
    <property type="entry name" value="P-loop containing nucleoside triphosphate hydrolases"/>
    <property type="match status" value="2"/>
</dbReference>
<dbReference type="InterPro" id="IPR001650">
    <property type="entry name" value="Helicase_C-like"/>
</dbReference>
<gene>
    <name evidence="8" type="ORF">BJX68DRAFT_270227</name>
</gene>
<dbReference type="SUPFAM" id="SSF53335">
    <property type="entry name" value="S-adenosyl-L-methionine-dependent methyltransferases"/>
    <property type="match status" value="1"/>
</dbReference>
<dbReference type="InterPro" id="IPR027417">
    <property type="entry name" value="P-loop_NTPase"/>
</dbReference>
<feature type="region of interest" description="Disordered" evidence="6">
    <location>
        <begin position="1"/>
        <end position="46"/>
    </location>
</feature>
<keyword evidence="1" id="KW-0489">Methyltransferase</keyword>
<accession>A0ABR4JT54</accession>
<dbReference type="InterPro" id="IPR049730">
    <property type="entry name" value="SNF2/RAD54-like_C"/>
</dbReference>
<proteinExistence type="predicted"/>
<dbReference type="Pfam" id="PF00176">
    <property type="entry name" value="SNF2-rel_dom"/>
    <property type="match status" value="1"/>
</dbReference>
<organism evidence="8 9">
    <name type="scientific">Aspergillus pseudodeflectus</name>
    <dbReference type="NCBI Taxonomy" id="176178"/>
    <lineage>
        <taxon>Eukaryota</taxon>
        <taxon>Fungi</taxon>
        <taxon>Dikarya</taxon>
        <taxon>Ascomycota</taxon>
        <taxon>Pezizomycotina</taxon>
        <taxon>Eurotiomycetes</taxon>
        <taxon>Eurotiomycetidae</taxon>
        <taxon>Eurotiales</taxon>
        <taxon>Aspergillaceae</taxon>
        <taxon>Aspergillus</taxon>
        <taxon>Aspergillus subgen. Nidulantes</taxon>
    </lineage>
</organism>
<keyword evidence="2" id="KW-0808">Transferase</keyword>
<feature type="compositionally biased region" description="Polar residues" evidence="6">
    <location>
        <begin position="29"/>
        <end position="46"/>
    </location>
</feature>
<dbReference type="EMBL" id="JBFXLR010000047">
    <property type="protein sequence ID" value="KAL2843217.1"/>
    <property type="molecule type" value="Genomic_DNA"/>
</dbReference>
<evidence type="ECO:0000313" key="9">
    <source>
        <dbReference type="Proteomes" id="UP001610444"/>
    </source>
</evidence>
<dbReference type="Gene3D" id="3.40.50.10810">
    <property type="entry name" value="Tandem AAA-ATPase domain"/>
    <property type="match status" value="1"/>
</dbReference>
<dbReference type="PROSITE" id="PS51194">
    <property type="entry name" value="HELICASE_CTER"/>
    <property type="match status" value="1"/>
</dbReference>
<dbReference type="InterPro" id="IPR029063">
    <property type="entry name" value="SAM-dependent_MTases_sf"/>
</dbReference>
<feature type="compositionally biased region" description="Acidic residues" evidence="6">
    <location>
        <begin position="1617"/>
        <end position="1633"/>
    </location>
</feature>
<feature type="compositionally biased region" description="Basic and acidic residues" evidence="6">
    <location>
        <begin position="132"/>
        <end position="144"/>
    </location>
</feature>
<dbReference type="InterPro" id="IPR014001">
    <property type="entry name" value="Helicase_ATP-bd"/>
</dbReference>
<dbReference type="InterPro" id="IPR050628">
    <property type="entry name" value="SNF2_RAD54_helicase_TF"/>
</dbReference>